<dbReference type="RefSeq" id="WP_328737774.1">
    <property type="nucleotide sequence ID" value="NZ_CP108038.1"/>
</dbReference>
<sequence>MGRWAPDARGRLEYAALELYAQVGFERTTVKEIAQRAGLTERTFFRHFADKREVLFPGNQQLQEVLEQAVTRSPAALTPAEAVTAALLELSTLMEDRRELARQRQTVIAAHPELQERELAKLASWSQTLTGALMQRGTAPSEARLTAEAGLAVFKTAFERWTATTDPRHTLGQFISDTFDDLRRLFTHP</sequence>
<dbReference type="Proteomes" id="UP001432071">
    <property type="component" value="Chromosome"/>
</dbReference>
<organism evidence="6 7">
    <name type="scientific">Streptomyces bobili</name>
    <dbReference type="NCBI Taxonomy" id="67280"/>
    <lineage>
        <taxon>Bacteria</taxon>
        <taxon>Bacillati</taxon>
        <taxon>Actinomycetota</taxon>
        <taxon>Actinomycetes</taxon>
        <taxon>Kitasatosporales</taxon>
        <taxon>Streptomycetaceae</taxon>
        <taxon>Streptomyces</taxon>
    </lineage>
</organism>
<reference evidence="6" key="1">
    <citation type="submission" date="2022-10" db="EMBL/GenBank/DDBJ databases">
        <title>The complete genomes of actinobacterial strains from the NBC collection.</title>
        <authorList>
            <person name="Joergensen T.S."/>
            <person name="Alvarez Arevalo M."/>
            <person name="Sterndorff E.B."/>
            <person name="Faurdal D."/>
            <person name="Vuksanovic O."/>
            <person name="Mourched A.-S."/>
            <person name="Charusanti P."/>
            <person name="Shaw S."/>
            <person name="Blin K."/>
            <person name="Weber T."/>
        </authorList>
    </citation>
    <scope>NUCLEOTIDE SEQUENCE</scope>
    <source>
        <strain evidence="6">NBC_00302</strain>
    </source>
</reference>
<dbReference type="PRINTS" id="PR00455">
    <property type="entry name" value="HTHTETR"/>
</dbReference>
<keyword evidence="1" id="KW-0805">Transcription regulation</keyword>
<accession>A0ABZ1RBG5</accession>
<dbReference type="PANTHER" id="PTHR30055:SF238">
    <property type="entry name" value="MYCOFACTOCIN BIOSYNTHESIS TRANSCRIPTIONAL REGULATOR MFTR-RELATED"/>
    <property type="match status" value="1"/>
</dbReference>
<feature type="DNA-binding region" description="H-T-H motif" evidence="4">
    <location>
        <begin position="29"/>
        <end position="48"/>
    </location>
</feature>
<dbReference type="PROSITE" id="PS01081">
    <property type="entry name" value="HTH_TETR_1"/>
    <property type="match status" value="1"/>
</dbReference>
<dbReference type="Pfam" id="PF17754">
    <property type="entry name" value="TetR_C_14"/>
    <property type="match status" value="1"/>
</dbReference>
<proteinExistence type="predicted"/>
<evidence type="ECO:0000313" key="7">
    <source>
        <dbReference type="Proteomes" id="UP001432071"/>
    </source>
</evidence>
<dbReference type="InterPro" id="IPR023772">
    <property type="entry name" value="DNA-bd_HTH_TetR-type_CS"/>
</dbReference>
<evidence type="ECO:0000256" key="4">
    <source>
        <dbReference type="PROSITE-ProRule" id="PRU00335"/>
    </source>
</evidence>
<evidence type="ECO:0000259" key="5">
    <source>
        <dbReference type="PROSITE" id="PS50977"/>
    </source>
</evidence>
<dbReference type="EMBL" id="CP108038">
    <property type="protein sequence ID" value="WUN92065.1"/>
    <property type="molecule type" value="Genomic_DNA"/>
</dbReference>
<protein>
    <submittedName>
        <fullName evidence="6">TetR family transcriptional regulator</fullName>
    </submittedName>
</protein>
<evidence type="ECO:0000256" key="3">
    <source>
        <dbReference type="ARBA" id="ARBA00023163"/>
    </source>
</evidence>
<dbReference type="SUPFAM" id="SSF46689">
    <property type="entry name" value="Homeodomain-like"/>
    <property type="match status" value="1"/>
</dbReference>
<dbReference type="InterPro" id="IPR009057">
    <property type="entry name" value="Homeodomain-like_sf"/>
</dbReference>
<evidence type="ECO:0000256" key="1">
    <source>
        <dbReference type="ARBA" id="ARBA00023015"/>
    </source>
</evidence>
<dbReference type="InterPro" id="IPR001647">
    <property type="entry name" value="HTH_TetR"/>
</dbReference>
<gene>
    <name evidence="6" type="ORF">OHT53_41160</name>
</gene>
<dbReference type="InterPro" id="IPR050109">
    <property type="entry name" value="HTH-type_TetR-like_transc_reg"/>
</dbReference>
<dbReference type="InterPro" id="IPR041347">
    <property type="entry name" value="MftR_C"/>
</dbReference>
<evidence type="ECO:0000313" key="6">
    <source>
        <dbReference type="EMBL" id="WUN92065.1"/>
    </source>
</evidence>
<dbReference type="PANTHER" id="PTHR30055">
    <property type="entry name" value="HTH-TYPE TRANSCRIPTIONAL REGULATOR RUTR"/>
    <property type="match status" value="1"/>
</dbReference>
<keyword evidence="2 4" id="KW-0238">DNA-binding</keyword>
<evidence type="ECO:0000256" key="2">
    <source>
        <dbReference type="ARBA" id="ARBA00023125"/>
    </source>
</evidence>
<name>A0ABZ1RBG5_9ACTN</name>
<keyword evidence="7" id="KW-1185">Reference proteome</keyword>
<dbReference type="Gene3D" id="1.10.357.10">
    <property type="entry name" value="Tetracycline Repressor, domain 2"/>
    <property type="match status" value="1"/>
</dbReference>
<feature type="domain" description="HTH tetR-type" evidence="5">
    <location>
        <begin position="6"/>
        <end position="66"/>
    </location>
</feature>
<dbReference type="GeneID" id="93767537"/>
<dbReference type="Pfam" id="PF00440">
    <property type="entry name" value="TetR_N"/>
    <property type="match status" value="1"/>
</dbReference>
<keyword evidence="3" id="KW-0804">Transcription</keyword>
<dbReference type="PROSITE" id="PS50977">
    <property type="entry name" value="HTH_TETR_2"/>
    <property type="match status" value="1"/>
</dbReference>